<keyword evidence="3" id="KW-0482">Metalloprotease</keyword>
<dbReference type="GO" id="GO:0046872">
    <property type="term" value="F:metal ion binding"/>
    <property type="evidence" value="ECO:0007669"/>
    <property type="project" value="InterPro"/>
</dbReference>
<feature type="domain" description="Peptidase M16 C-terminal" evidence="6">
    <location>
        <begin position="167"/>
        <end position="338"/>
    </location>
</feature>
<feature type="domain" description="Peptidase M16 N-terminal" evidence="5">
    <location>
        <begin position="13"/>
        <end position="159"/>
    </location>
</feature>
<evidence type="ECO:0000256" key="1">
    <source>
        <dbReference type="ARBA" id="ARBA00001947"/>
    </source>
</evidence>
<dbReference type="InterPro" id="IPR001431">
    <property type="entry name" value="Pept_M16_Zn_BS"/>
</dbReference>
<dbReference type="GO" id="GO:0004222">
    <property type="term" value="F:metalloendopeptidase activity"/>
    <property type="evidence" value="ECO:0007669"/>
    <property type="project" value="InterPro"/>
</dbReference>
<dbReference type="FunFam" id="3.30.830.10:FF:000008">
    <property type="entry name" value="Mitochondrial-processing peptidase subunit beta"/>
    <property type="match status" value="1"/>
</dbReference>
<evidence type="ECO:0000256" key="3">
    <source>
        <dbReference type="ARBA" id="ARBA00023049"/>
    </source>
</evidence>
<dbReference type="InterPro" id="IPR011249">
    <property type="entry name" value="Metalloenz_LuxS/M16"/>
</dbReference>
<dbReference type="PROSITE" id="PS00143">
    <property type="entry name" value="INSULINASE"/>
    <property type="match status" value="1"/>
</dbReference>
<evidence type="ECO:0000313" key="7">
    <source>
        <dbReference type="EMBL" id="WND02905.1"/>
    </source>
</evidence>
<gene>
    <name evidence="7" type="ORF">QGN29_00825</name>
</gene>
<evidence type="ECO:0000259" key="5">
    <source>
        <dbReference type="Pfam" id="PF00675"/>
    </source>
</evidence>
<evidence type="ECO:0000256" key="2">
    <source>
        <dbReference type="ARBA" id="ARBA00007261"/>
    </source>
</evidence>
<keyword evidence="3" id="KW-0378">Hydrolase</keyword>
<evidence type="ECO:0000313" key="8">
    <source>
        <dbReference type="Proteomes" id="UP001268683"/>
    </source>
</evidence>
<comment type="similarity">
    <text evidence="2 4">Belongs to the peptidase M16 family.</text>
</comment>
<dbReference type="GO" id="GO:0006508">
    <property type="term" value="P:proteolysis"/>
    <property type="evidence" value="ECO:0007669"/>
    <property type="project" value="InterPro"/>
</dbReference>
<dbReference type="KEGG" id="tmk:QGN29_00825"/>
<dbReference type="EMBL" id="CP123872">
    <property type="protein sequence ID" value="WND02905.1"/>
    <property type="molecule type" value="Genomic_DNA"/>
</dbReference>
<dbReference type="Gene3D" id="3.30.830.10">
    <property type="entry name" value="Metalloenzyme, LuxS/M16 peptidase-like"/>
    <property type="match status" value="2"/>
</dbReference>
<keyword evidence="8" id="KW-1185">Reference proteome</keyword>
<comment type="cofactor">
    <cofactor evidence="1">
        <name>Zn(2+)</name>
        <dbReference type="ChEBI" id="CHEBI:29105"/>
    </cofactor>
</comment>
<dbReference type="Pfam" id="PF00675">
    <property type="entry name" value="Peptidase_M16"/>
    <property type="match status" value="1"/>
</dbReference>
<dbReference type="Proteomes" id="UP001268683">
    <property type="component" value="Chromosome"/>
</dbReference>
<dbReference type="InterPro" id="IPR007863">
    <property type="entry name" value="Peptidase_M16_C"/>
</dbReference>
<evidence type="ECO:0000256" key="4">
    <source>
        <dbReference type="RuleBase" id="RU004447"/>
    </source>
</evidence>
<organism evidence="7 8">
    <name type="scientific">Temperatibacter marinus</name>
    <dbReference type="NCBI Taxonomy" id="1456591"/>
    <lineage>
        <taxon>Bacteria</taxon>
        <taxon>Pseudomonadati</taxon>
        <taxon>Pseudomonadota</taxon>
        <taxon>Alphaproteobacteria</taxon>
        <taxon>Kordiimonadales</taxon>
        <taxon>Temperatibacteraceae</taxon>
        <taxon>Temperatibacter</taxon>
    </lineage>
</organism>
<dbReference type="InterPro" id="IPR050361">
    <property type="entry name" value="MPP/UQCRC_Complex"/>
</dbReference>
<evidence type="ECO:0000259" key="6">
    <source>
        <dbReference type="Pfam" id="PF05193"/>
    </source>
</evidence>
<protein>
    <submittedName>
        <fullName evidence="7">Pitrilysin family protein</fullName>
    </submittedName>
</protein>
<dbReference type="AlphaFoldDB" id="A0AA52EHJ5"/>
<name>A0AA52EHJ5_9PROT</name>
<dbReference type="PANTHER" id="PTHR11851">
    <property type="entry name" value="METALLOPROTEASE"/>
    <property type="match status" value="1"/>
</dbReference>
<dbReference type="PANTHER" id="PTHR11851:SF49">
    <property type="entry name" value="MITOCHONDRIAL-PROCESSING PEPTIDASE SUBUNIT ALPHA"/>
    <property type="match status" value="1"/>
</dbReference>
<dbReference type="RefSeq" id="WP_310798745.1">
    <property type="nucleotide sequence ID" value="NZ_CP123872.1"/>
</dbReference>
<keyword evidence="3" id="KW-0645">Protease</keyword>
<proteinExistence type="inferred from homology"/>
<dbReference type="Pfam" id="PF05193">
    <property type="entry name" value="Peptidase_M16_C"/>
    <property type="match status" value="1"/>
</dbReference>
<sequence>MTIEVTTLSNGLRVVSEYRRSVETASVGVWVNVGSRYEEPSLNGITHFLEHMLFKGTERRSARDIAYEIERVGGHMNAYTTRDYTTYYARVLKEDLPLAVDMLADIIQNSKLCDKEILREQDVVIQEIGQALDTPDDLVFDLMQEVAYPDQALGRTILGQPENVRSFNSTTLKGFMQSHYTAQNMVLAAAGKVDHAELVALAEKEFSSLPQGQDQGFEPAMYQGKSILDDKALEQSHVTLGFPAVGFHHDDYYALQVYSMALGGGMSSRLFQEVRENRGLAYSIYCFANCFSDHGLFGVYGGTSPDLVPEMVQVTLDQMKDMSMNMTSEELDVAKAQLKAGLLMAIEATTSRIEQIGRQILFFDRVIPIEEMISNVESVDLAKVKSYAADLIETGPVTSAIVGKVPVGYKLPL</sequence>
<accession>A0AA52EHJ5</accession>
<dbReference type="SUPFAM" id="SSF63411">
    <property type="entry name" value="LuxS/MPP-like metallohydrolase"/>
    <property type="match status" value="2"/>
</dbReference>
<reference evidence="7" key="1">
    <citation type="submission" date="2023-04" db="EMBL/GenBank/DDBJ databases">
        <title>Complete genome sequence of Temperatibacter marinus.</title>
        <authorList>
            <person name="Rong J.-C."/>
            <person name="Yi M.-L."/>
            <person name="Zhao Q."/>
        </authorList>
    </citation>
    <scope>NUCLEOTIDE SEQUENCE</scope>
    <source>
        <strain evidence="7">NBRC 110045</strain>
    </source>
</reference>
<dbReference type="InterPro" id="IPR011765">
    <property type="entry name" value="Pept_M16_N"/>
</dbReference>